<sequence>MAGLGGAARPYPRATGVDRRTLMRAVTVDRSTLYCLGASTDPAAVAGALRRQRVGIEPVRPGTPLTRKMLALAAHDLSAAELAETAAATRECWVHLVSSAPGYPHVDELARDNLVTRSARAYAPSLAEYVVTQQVLHCAADTFADMPKPFHRRTTLVVGYGAFGRTVAHTLAGLGAQVTVIRPRSATAHPLDDAATAMPLDRLPRRDAHLMVVALPGLPELVNFLDDTLFALLRDDGHLINPARCAPVDPDALLRWLSAGTGRLTSDVETAERAELLRPWIDKGRVTLTPHIAWRPWDGDPLYHRDWTVIFATGTPDRSTMSERSLRIDPAAIAPDLLIP</sequence>
<dbReference type="EMBL" id="CP046171">
    <property type="protein sequence ID" value="QIS03759.1"/>
    <property type="molecule type" value="Genomic_DNA"/>
</dbReference>
<dbReference type="InterPro" id="IPR036291">
    <property type="entry name" value="NAD(P)-bd_dom_sf"/>
</dbReference>
<organism evidence="5 6">
    <name type="scientific">Nocardia brasiliensis</name>
    <dbReference type="NCBI Taxonomy" id="37326"/>
    <lineage>
        <taxon>Bacteria</taxon>
        <taxon>Bacillati</taxon>
        <taxon>Actinomycetota</taxon>
        <taxon>Actinomycetes</taxon>
        <taxon>Mycobacteriales</taxon>
        <taxon>Nocardiaceae</taxon>
        <taxon>Nocardia</taxon>
    </lineage>
</organism>
<name>A0A6G9XS71_NOCBR</name>
<gene>
    <name evidence="5" type="ORF">F5X71_16805</name>
</gene>
<keyword evidence="3" id="KW-0520">NAD</keyword>
<dbReference type="GO" id="GO:0016491">
    <property type="term" value="F:oxidoreductase activity"/>
    <property type="evidence" value="ECO:0007669"/>
    <property type="project" value="UniProtKB-KW"/>
</dbReference>
<keyword evidence="2" id="KW-0560">Oxidoreductase</keyword>
<feature type="domain" description="D-isomer specific 2-hydroxyacid dehydrogenase NAD-binding" evidence="4">
    <location>
        <begin position="146"/>
        <end position="293"/>
    </location>
</feature>
<evidence type="ECO:0000313" key="6">
    <source>
        <dbReference type="Proteomes" id="UP000501705"/>
    </source>
</evidence>
<evidence type="ECO:0000256" key="1">
    <source>
        <dbReference type="ARBA" id="ARBA00005854"/>
    </source>
</evidence>
<dbReference type="Pfam" id="PF02826">
    <property type="entry name" value="2-Hacid_dh_C"/>
    <property type="match status" value="1"/>
</dbReference>
<dbReference type="PANTHER" id="PTHR43761">
    <property type="entry name" value="D-ISOMER SPECIFIC 2-HYDROXYACID DEHYDROGENASE FAMILY PROTEIN (AFU_ORTHOLOGUE AFUA_1G13630)"/>
    <property type="match status" value="1"/>
</dbReference>
<protein>
    <recommendedName>
        <fullName evidence="4">D-isomer specific 2-hydroxyacid dehydrogenase NAD-binding domain-containing protein</fullName>
    </recommendedName>
</protein>
<evidence type="ECO:0000256" key="3">
    <source>
        <dbReference type="ARBA" id="ARBA00023027"/>
    </source>
</evidence>
<dbReference type="SUPFAM" id="SSF51735">
    <property type="entry name" value="NAD(P)-binding Rossmann-fold domains"/>
    <property type="match status" value="1"/>
</dbReference>
<comment type="similarity">
    <text evidence="1">Belongs to the D-isomer specific 2-hydroxyacid dehydrogenase family.</text>
</comment>
<evidence type="ECO:0000313" key="5">
    <source>
        <dbReference type="EMBL" id="QIS03759.1"/>
    </source>
</evidence>
<dbReference type="Proteomes" id="UP000501705">
    <property type="component" value="Chromosome"/>
</dbReference>
<accession>A0A6G9XS71</accession>
<dbReference type="InterPro" id="IPR050418">
    <property type="entry name" value="D-iso_2-hydroxyacid_DH_PdxB"/>
</dbReference>
<evidence type="ECO:0000256" key="2">
    <source>
        <dbReference type="ARBA" id="ARBA00023002"/>
    </source>
</evidence>
<dbReference type="AlphaFoldDB" id="A0A6G9XS71"/>
<proteinExistence type="inferred from homology"/>
<reference evidence="5 6" key="1">
    <citation type="journal article" date="2019" name="ACS Chem. Biol.">
        <title>Identification and Mobilization of a Cryptic Antibiotic Biosynthesis Gene Locus from a Human-Pathogenic Nocardia Isolate.</title>
        <authorList>
            <person name="Herisse M."/>
            <person name="Ishida K."/>
            <person name="Porter J.L."/>
            <person name="Howden B."/>
            <person name="Hertweck C."/>
            <person name="Stinear T.P."/>
            <person name="Pidot S.J."/>
        </authorList>
    </citation>
    <scope>NUCLEOTIDE SEQUENCE [LARGE SCALE GENOMIC DNA]</scope>
    <source>
        <strain evidence="5 6">AUSMDU00024985</strain>
    </source>
</reference>
<dbReference type="Gene3D" id="3.40.50.720">
    <property type="entry name" value="NAD(P)-binding Rossmann-like Domain"/>
    <property type="match status" value="2"/>
</dbReference>
<dbReference type="InterPro" id="IPR006140">
    <property type="entry name" value="D-isomer_DH_NAD-bd"/>
</dbReference>
<dbReference type="GO" id="GO:0051287">
    <property type="term" value="F:NAD binding"/>
    <property type="evidence" value="ECO:0007669"/>
    <property type="project" value="InterPro"/>
</dbReference>
<evidence type="ECO:0000259" key="4">
    <source>
        <dbReference type="Pfam" id="PF02826"/>
    </source>
</evidence>
<dbReference type="PANTHER" id="PTHR43761:SF1">
    <property type="entry name" value="D-ISOMER SPECIFIC 2-HYDROXYACID DEHYDROGENASE CATALYTIC DOMAIN-CONTAINING PROTEIN-RELATED"/>
    <property type="match status" value="1"/>
</dbReference>